<feature type="region of interest" description="Disordered" evidence="2">
    <location>
        <begin position="572"/>
        <end position="625"/>
    </location>
</feature>
<feature type="compositionally biased region" description="Low complexity" evidence="2">
    <location>
        <begin position="1453"/>
        <end position="1471"/>
    </location>
</feature>
<protein>
    <submittedName>
        <fullName evidence="3">Coiled-coil domain containing 187</fullName>
    </submittedName>
</protein>
<dbReference type="STRING" id="9483.ENSCJAP00000019745"/>
<feature type="region of interest" description="Disordered" evidence="2">
    <location>
        <begin position="1864"/>
        <end position="1976"/>
    </location>
</feature>
<evidence type="ECO:0000313" key="4">
    <source>
        <dbReference type="Proteomes" id="UP000008225"/>
    </source>
</evidence>
<dbReference type="HOGENOM" id="CLU_012638_0_0_1"/>
<dbReference type="GO" id="GO:0034453">
    <property type="term" value="P:microtubule anchoring"/>
    <property type="evidence" value="ECO:0007669"/>
    <property type="project" value="InterPro"/>
</dbReference>
<dbReference type="PANTHER" id="PTHR13958">
    <property type="entry name" value="CENTROSOME-ASSOCIATED PROTEIN 350"/>
    <property type="match status" value="1"/>
</dbReference>
<dbReference type="eggNOG" id="KOG4568">
    <property type="taxonomic scope" value="Eukaryota"/>
</dbReference>
<feature type="coiled-coil region" evidence="1">
    <location>
        <begin position="788"/>
        <end position="815"/>
    </location>
</feature>
<dbReference type="InParanoid" id="F6WYA5"/>
<dbReference type="GO" id="GO:0008017">
    <property type="term" value="F:microtubule binding"/>
    <property type="evidence" value="ECO:0007669"/>
    <property type="project" value="InterPro"/>
</dbReference>
<feature type="compositionally biased region" description="Polar residues" evidence="2">
    <location>
        <begin position="160"/>
        <end position="174"/>
    </location>
</feature>
<feature type="compositionally biased region" description="Low complexity" evidence="2">
    <location>
        <begin position="103"/>
        <end position="112"/>
    </location>
</feature>
<sequence length="1976" mass="212073">MPTHLGDMPQPGPDDSPRQGPFSHRAPGSAVYWEAGAKPRFRAPAAKDDMSALRWPRPSWQLDPPWAAPHIVGSDDLKEPGSQGKAHSLPVWSTGPDTRDGDSSVSSGRLSGSSGGHEGHVPWKKRPPQVLGPRRQARKSDPRLEQLRDRIRAQARWQGSCVSLGTSDPSSTSGLHRASVLALRRKTQETTNPPPASECSGFSILRAAERRVEDKASCGQGHKLSGPSQHQVPVLREKPKRIRSSSCKREKTPKSPSPRRVAKDKDKDLELAGMYAWRKGQALVRSLLGPPPTLRRFQSKAPCRDLALAADLGSRKVTATNRSPVCAQRPSATSAHSDQRASGNTPSLASFDQPATIQTAMAILQDLRQQIQAGLELAQSREGGRELGLSKQRPQDVAGKGPCRDPGAHSSFSKRTWAMTEGKHSSLVGARSFHSWQPRSFSTEWESCPQGAWRAPKQDRSFQRPESPCERLGHFSRRPLSTLAGQACSPQRVWGAQRQGPASQRPGSPPEKLSPSPRQPWSAVATWPCPRRAWTACEDQEAPIPSLWNPLERPSPPAQCPWSSSCVQRAGPLAQGRGIGSPASGAKHALPRPTGSFPQSPPGKEKDAPRPCPRPRGLLGHSPKSLREFMRQKVQALRWQALEEKAAALRARELRSQRLQEVYRQQREAVLGTEVPVVSLTTPGIVTFVPSSAQSGDLEASGSLESPVLQWSKVTSGVVLGGQEAPGSFCLCLNRAWNCAETLEPPGTGGPQDGQGAPQGLCIYLDRKEAKHLGTSSPLHLQHKQAWLQALETRARVLKQRVDNLTTKLQGAEALDTVGDPALGLPRSWPYTLPATPKLDAPACPGSLRPNGGRGAPRDWASVQAQPLLPATCFLDGETLPWGPSWEQQQSMSPRAHHKSKPQGFPEEGLVDMKPDKRLQRGVARFQALGTSVGSSHTDPIWGSLQLEEMLLARRAESVAPWTPWSCGQQEDACMRRLPSTQQKTSRTVSRGLSLSRLVQLMERHSTQAKPEKVSKLEQPQIFEDREQTTASQSTVMATPRSCPPLDTDAATSFQGPKDRSEIAMAKPASAGDRALGRFKLQMWERSLLEEELRAQHQAALLRLREMALREKTLAERALLEHRRGCLDSKRDRALLAVLVEKQHQALSRFEKEQREIQYLWMRLLQQQRGVSTQRPEDDLPTPRPSGALPTHSRLSCLSQGPSPKVKATWEGSLETSLRLEPSPCPVTQHRPSSPAGHHPQSSLASSKDTHPPAEQPQDVMMPQTTSHTDGHQQPPRSSWGEDTLDLWGPLVGNGNYVSQEPGEQPRVRLPGLQHESPPDRRQLGPAFPVRAIPGSPFLAPPVSGTALPPPFYPQTKPSPSLAGKPLAPTDSHVGSFRERGHHSRDREGPCGPQEASQVAESNMSQEGWELALDFAESPVEESQESDSWRLGEQRMEAYQQEVPGISSAGLEAAQAAVSPAAPVAPEKAAPPILLPGSPLLPTFSSWAPGSESASGTCPGPSEEAPESSYTSPAGSVSSLSCPFLWEFQKAAATLIQLSDSSSSLPGLEAEDPPEEGLSWPWEFSPQRSLEEAGLPLSWGTNRGEPRPGGIPGGGGLLIWQRPRGSGAGPLQGCSVDTAMAGDSESEQSLEVGQLLPFPDGLSPRSGSELSEASSKVWGKDSKEELPEPCPGADPASGSSLPAGGSSDPKSGMEPQMALPYTQPRKVQEASGTSNSLTGVSDTGEAQQAPPEAARVVFPPQITFPGDSDSLPAFPLGTSESEGAIFGRGGETSSRQEGTRDAEPSPSTKSNPPHLTPEPKTLVTLQAPPRNPGRLAPPAAESWAPGPGGNGAPAVLEEACPPLAGGVLTEILSPVDEVLSYGSADLPSSIHREAPLPPPPPTPHAQSDSEDTTTPGSDIFPSPPPGPLGEDTTVTTQDLSSLSEESLLEALFPGPQESEAPQELGLCPGAARPDGSLEDQLGRSSSVAGDEAGGSQ</sequence>
<evidence type="ECO:0000256" key="2">
    <source>
        <dbReference type="SAM" id="MobiDB-lite"/>
    </source>
</evidence>
<feature type="compositionally biased region" description="Basic and acidic residues" evidence="2">
    <location>
        <begin position="456"/>
        <end position="473"/>
    </location>
</feature>
<organism evidence="3 4">
    <name type="scientific">Callithrix jacchus</name>
    <name type="common">White-tufted-ear marmoset</name>
    <name type="synonym">Simia Jacchus</name>
    <dbReference type="NCBI Taxonomy" id="9483"/>
    <lineage>
        <taxon>Eukaryota</taxon>
        <taxon>Metazoa</taxon>
        <taxon>Chordata</taxon>
        <taxon>Craniata</taxon>
        <taxon>Vertebrata</taxon>
        <taxon>Euteleostomi</taxon>
        <taxon>Mammalia</taxon>
        <taxon>Eutheria</taxon>
        <taxon>Euarchontoglires</taxon>
        <taxon>Primates</taxon>
        <taxon>Haplorrhini</taxon>
        <taxon>Platyrrhini</taxon>
        <taxon>Cebidae</taxon>
        <taxon>Callitrichinae</taxon>
        <taxon>Callithrix</taxon>
        <taxon>Callithrix</taxon>
    </lineage>
</organism>
<feature type="region of interest" description="Disordered" evidence="2">
    <location>
        <begin position="886"/>
        <end position="909"/>
    </location>
</feature>
<keyword evidence="4" id="KW-1185">Reference proteome</keyword>
<feature type="region of interest" description="Disordered" evidence="2">
    <location>
        <begin position="1170"/>
        <end position="1433"/>
    </location>
</feature>
<feature type="region of interest" description="Disordered" evidence="2">
    <location>
        <begin position="1571"/>
        <end position="1837"/>
    </location>
</feature>
<feature type="compositionally biased region" description="Polar residues" evidence="2">
    <location>
        <begin position="1710"/>
        <end position="1726"/>
    </location>
</feature>
<dbReference type="Proteomes" id="UP000008225">
    <property type="component" value="Chromosome 1"/>
</dbReference>
<reference evidence="3" key="1">
    <citation type="submission" date="2009-03" db="EMBL/GenBank/DDBJ databases">
        <authorList>
            <person name="Warren W."/>
            <person name="Ye L."/>
            <person name="Minx P."/>
            <person name="Worley K."/>
            <person name="Gibbs R."/>
            <person name="Wilson R.K."/>
        </authorList>
    </citation>
    <scope>NUCLEOTIDE SEQUENCE [LARGE SCALE GENOMIC DNA]</scope>
</reference>
<feature type="compositionally biased region" description="Polar residues" evidence="2">
    <location>
        <begin position="1395"/>
        <end position="1406"/>
    </location>
</feature>
<evidence type="ECO:0000256" key="1">
    <source>
        <dbReference type="SAM" id="Coils"/>
    </source>
</evidence>
<reference evidence="3" key="2">
    <citation type="submission" date="2025-08" db="UniProtKB">
        <authorList>
            <consortium name="Ensembl"/>
        </authorList>
    </citation>
    <scope>IDENTIFICATION</scope>
</reference>
<dbReference type="InterPro" id="IPR028750">
    <property type="entry name" value="CEP350/CC187"/>
</dbReference>
<feature type="region of interest" description="Disordered" evidence="2">
    <location>
        <begin position="452"/>
        <end position="523"/>
    </location>
</feature>
<gene>
    <name evidence="3" type="primary">CCDC187</name>
</gene>
<feature type="compositionally biased region" description="Polar residues" evidence="2">
    <location>
        <begin position="1645"/>
        <end position="1654"/>
    </location>
</feature>
<dbReference type="OMA" id="ICKDQEP"/>
<feature type="region of interest" description="Disordered" evidence="2">
    <location>
        <begin position="1543"/>
        <end position="1562"/>
    </location>
</feature>
<feature type="region of interest" description="Disordered" evidence="2">
    <location>
        <begin position="1451"/>
        <end position="1471"/>
    </location>
</feature>
<feature type="compositionally biased region" description="Polar residues" evidence="2">
    <location>
        <begin position="1508"/>
        <end position="1518"/>
    </location>
</feature>
<reference evidence="3" key="3">
    <citation type="submission" date="2025-09" db="UniProtKB">
        <authorList>
            <consortium name="Ensembl"/>
        </authorList>
    </citation>
    <scope>IDENTIFICATION</scope>
</reference>
<feature type="region of interest" description="Disordered" evidence="2">
    <location>
        <begin position="1026"/>
        <end position="1047"/>
    </location>
</feature>
<dbReference type="GeneTree" id="ENSGT00530000065015"/>
<proteinExistence type="predicted"/>
<feature type="compositionally biased region" description="Low complexity" evidence="2">
    <location>
        <begin position="1919"/>
        <end position="1929"/>
    </location>
</feature>
<feature type="compositionally biased region" description="Low complexity" evidence="2">
    <location>
        <begin position="1671"/>
        <end position="1689"/>
    </location>
</feature>
<name>F6WYA5_CALJA</name>
<feature type="region of interest" description="Disordered" evidence="2">
    <location>
        <begin position="213"/>
        <end position="267"/>
    </location>
</feature>
<keyword evidence="1" id="KW-0175">Coiled coil</keyword>
<dbReference type="Ensembl" id="ENSCJAT00000020869.4">
    <property type="protein sequence ID" value="ENSCJAP00000019745.4"/>
    <property type="gene ID" value="ENSCJAG00000010719.5"/>
</dbReference>
<accession>F6WYA5</accession>
<feature type="compositionally biased region" description="Polar residues" evidence="2">
    <location>
        <begin position="330"/>
        <end position="350"/>
    </location>
</feature>
<feature type="compositionally biased region" description="Basic and acidic residues" evidence="2">
    <location>
        <begin position="138"/>
        <end position="152"/>
    </location>
</feature>
<feature type="region of interest" description="Disordered" evidence="2">
    <location>
        <begin position="1"/>
        <end position="36"/>
    </location>
</feature>
<dbReference type="GO" id="GO:0005813">
    <property type="term" value="C:centrosome"/>
    <property type="evidence" value="ECO:0007669"/>
    <property type="project" value="InterPro"/>
</dbReference>
<evidence type="ECO:0000313" key="3">
    <source>
        <dbReference type="Ensembl" id="ENSCJAP00000019745.4"/>
    </source>
</evidence>
<feature type="region of interest" description="Disordered" evidence="2">
    <location>
        <begin position="55"/>
        <end position="177"/>
    </location>
</feature>
<feature type="region of interest" description="Disordered" evidence="2">
    <location>
        <begin position="382"/>
        <end position="412"/>
    </location>
</feature>
<dbReference type="PANTHER" id="PTHR13958:SF5">
    <property type="entry name" value="COILED-COIL DOMAIN-CONTAINING PROTEIN 187"/>
    <property type="match status" value="1"/>
</dbReference>
<feature type="region of interest" description="Disordered" evidence="2">
    <location>
        <begin position="320"/>
        <end position="350"/>
    </location>
</feature>
<feature type="region of interest" description="Disordered" evidence="2">
    <location>
        <begin position="1484"/>
        <end position="1518"/>
    </location>
</feature>
<feature type="compositionally biased region" description="Polar residues" evidence="2">
    <location>
        <begin position="1484"/>
        <end position="1496"/>
    </location>
</feature>
<feature type="compositionally biased region" description="Polar residues" evidence="2">
    <location>
        <begin position="1193"/>
        <end position="1202"/>
    </location>
</feature>